<evidence type="ECO:0000313" key="3">
    <source>
        <dbReference type="Proteomes" id="UP000298030"/>
    </source>
</evidence>
<keyword evidence="3" id="KW-1185">Reference proteome</keyword>
<feature type="region of interest" description="Disordered" evidence="1">
    <location>
        <begin position="1282"/>
        <end position="1387"/>
    </location>
</feature>
<feature type="region of interest" description="Disordered" evidence="1">
    <location>
        <begin position="104"/>
        <end position="137"/>
    </location>
</feature>
<dbReference type="Proteomes" id="UP000298030">
    <property type="component" value="Unassembled WGS sequence"/>
</dbReference>
<gene>
    <name evidence="2" type="ORF">FA13DRAFT_1717703</name>
</gene>
<accession>A0A4Y7SF37</accession>
<comment type="caution">
    <text evidence="2">The sequence shown here is derived from an EMBL/GenBank/DDBJ whole genome shotgun (WGS) entry which is preliminary data.</text>
</comment>
<proteinExistence type="predicted"/>
<evidence type="ECO:0000256" key="1">
    <source>
        <dbReference type="SAM" id="MobiDB-lite"/>
    </source>
</evidence>
<feature type="region of interest" description="Disordered" evidence="1">
    <location>
        <begin position="729"/>
        <end position="751"/>
    </location>
</feature>
<feature type="compositionally biased region" description="Basic and acidic residues" evidence="1">
    <location>
        <begin position="732"/>
        <end position="744"/>
    </location>
</feature>
<name>A0A4Y7SF37_COPMI</name>
<sequence length="1455" mass="158723">MFGWAGKGEQHTPPLLRHRTIRIVSQSPVHLVSTGARMVFCVPNLSRGISLRKKTQPSSHYPSVLSLTASDHSLKINNHEYDYISRPLPLQSRNHRHVQAIPREGSSALSPAPVPARTPPAPVSGSSPTPPTARVPAGIRCPLRVPVKYETMIDDLPPALASHYRSMEASRGRTVDVQERRGRTQFHRCEDHDGRCPSKHHMLGAPSRGLTGYPVDVCDRPISRFVDSWIGPDDVSYINYPEPAGTDASTSSRRDALRPSDTSDSEGFAGVPPPPPILPEREGGSYPSSPVEILRWQRVFVQENPCFGGPAPRAVLRRPLQSGCAWFLRYGLPVDESDLSRPRRTRASNANPAREVEPGPSTSQTQPSAFPPTPLTLDDLPPSGEHWSIEAQVANHQVPSDSGSDISYLSLDADDLDIPTIPTPKTLSPVSQRHWKALPALPNTHNVNEYPYPPIPSPLADPTASSSSVEPIIVRLSHGDQSSLLVPQSLLDELASSPTNCGRKRAVSLVSLEANTYPTPRATPARQGYVEFAATCAHEGQETRIPAGDVAPRLTTHIPRVSDSFAYFFGGEGEKGADEDVERYAGMEERGAGEAWVSVPEGVWGNGDGHVGLGIMFAHDPEFLGSRWSESSGESAGDVEDSGSLLHPSPPSTGLSYDTGSLEHVDNEHGRALAERVGRDLVRGDAALRVALDTLSHLSIDDCTGVTQGTLRILEELCKEKGKVLASSRYSTRHDPAKSDRVCEPNDTEGSGKKNALQRLFVATMDAVFKCTTREEDRGVLQASLCMKGGVDTASNGLWRSYPLSICINTTSNATLSTPILSTRLKDLDPLAEVEGGDLSDDIDASAGRGSVGTWPAPNVPEELSFQPTPTIMATTDSTHPIQHVPLEILTACFIRCMPEMTWESPGPAISRNHPAVVLSHVCHDWRQLALQIPQLWSKVRIRISGSEKFDEDIQDRCMHVDNVKEPVEVWQERSVQWPLSLVPEVGCAMFDGAAKSAALLEVLGPLEELRYDHRRNYVHHRPFLVTYIFSRGDGVLPILESLPLTVDDQSDDRPLSINVFCRAMLESGLFSSPSLRHVTQEGGWNTQGFYDSANVGDAKGLLRTWSPLTELEVKIVPGEWGDRNFHFDTSHVLEFGHGVLHEDPSTKTQHDPPITAPHLTTLSLRGAPMGPAFARSLHLPSLRSLCLVSSYVKFSFNPDGSGSLVQDEMVGGAIELIGKVGPQLTQLAINHEILPLPSLLPCLEKVQNPEWLSLIGESLPRPDMYWPNDFDIGEEFISEDEADEQGGNDTLENQAPGEEALEDETPEDNVPEDEAPEDEDEVPENAAGSKTMGRLDTGKAGYDGVDSDEESQRSSSEGENELSETSDWTCSHPETDFELNTPQERTDEAVLRRLADATALPNLKHLEMPMREGAPETNCVASWAPRPGKPGFGPTRNAQGRGWRLAGQAVLVLG</sequence>
<feature type="region of interest" description="Disordered" evidence="1">
    <location>
        <begin position="337"/>
        <end position="383"/>
    </location>
</feature>
<dbReference type="EMBL" id="QPFP01000139">
    <property type="protein sequence ID" value="TEB20438.1"/>
    <property type="molecule type" value="Genomic_DNA"/>
</dbReference>
<feature type="region of interest" description="Disordered" evidence="1">
    <location>
        <begin position="628"/>
        <end position="654"/>
    </location>
</feature>
<feature type="compositionally biased region" description="Pro residues" evidence="1">
    <location>
        <begin position="112"/>
        <end position="133"/>
    </location>
</feature>
<feature type="region of interest" description="Disordered" evidence="1">
    <location>
        <begin position="1419"/>
        <end position="1441"/>
    </location>
</feature>
<organism evidence="2 3">
    <name type="scientific">Coprinellus micaceus</name>
    <name type="common">Glistening ink-cap mushroom</name>
    <name type="synonym">Coprinus micaceus</name>
    <dbReference type="NCBI Taxonomy" id="71717"/>
    <lineage>
        <taxon>Eukaryota</taxon>
        <taxon>Fungi</taxon>
        <taxon>Dikarya</taxon>
        <taxon>Basidiomycota</taxon>
        <taxon>Agaricomycotina</taxon>
        <taxon>Agaricomycetes</taxon>
        <taxon>Agaricomycetidae</taxon>
        <taxon>Agaricales</taxon>
        <taxon>Agaricineae</taxon>
        <taxon>Psathyrellaceae</taxon>
        <taxon>Coprinellus</taxon>
    </lineage>
</organism>
<feature type="region of interest" description="Disordered" evidence="1">
    <location>
        <begin position="240"/>
        <end position="287"/>
    </location>
</feature>
<dbReference type="OrthoDB" id="2942636at2759"/>
<feature type="compositionally biased region" description="Acidic residues" evidence="1">
    <location>
        <begin position="1300"/>
        <end position="1324"/>
    </location>
</feature>
<evidence type="ECO:0000313" key="2">
    <source>
        <dbReference type="EMBL" id="TEB20438.1"/>
    </source>
</evidence>
<reference evidence="2 3" key="1">
    <citation type="journal article" date="2019" name="Nat. Ecol. Evol.">
        <title>Megaphylogeny resolves global patterns of mushroom evolution.</title>
        <authorList>
            <person name="Varga T."/>
            <person name="Krizsan K."/>
            <person name="Foldi C."/>
            <person name="Dima B."/>
            <person name="Sanchez-Garcia M."/>
            <person name="Sanchez-Ramirez S."/>
            <person name="Szollosi G.J."/>
            <person name="Szarkandi J.G."/>
            <person name="Papp V."/>
            <person name="Albert L."/>
            <person name="Andreopoulos W."/>
            <person name="Angelini C."/>
            <person name="Antonin V."/>
            <person name="Barry K.W."/>
            <person name="Bougher N.L."/>
            <person name="Buchanan P."/>
            <person name="Buyck B."/>
            <person name="Bense V."/>
            <person name="Catcheside P."/>
            <person name="Chovatia M."/>
            <person name="Cooper J."/>
            <person name="Damon W."/>
            <person name="Desjardin D."/>
            <person name="Finy P."/>
            <person name="Geml J."/>
            <person name="Haridas S."/>
            <person name="Hughes K."/>
            <person name="Justo A."/>
            <person name="Karasinski D."/>
            <person name="Kautmanova I."/>
            <person name="Kiss B."/>
            <person name="Kocsube S."/>
            <person name="Kotiranta H."/>
            <person name="LaButti K.M."/>
            <person name="Lechner B.E."/>
            <person name="Liimatainen K."/>
            <person name="Lipzen A."/>
            <person name="Lukacs Z."/>
            <person name="Mihaltcheva S."/>
            <person name="Morgado L.N."/>
            <person name="Niskanen T."/>
            <person name="Noordeloos M.E."/>
            <person name="Ohm R.A."/>
            <person name="Ortiz-Santana B."/>
            <person name="Ovrebo C."/>
            <person name="Racz N."/>
            <person name="Riley R."/>
            <person name="Savchenko A."/>
            <person name="Shiryaev A."/>
            <person name="Soop K."/>
            <person name="Spirin V."/>
            <person name="Szebenyi C."/>
            <person name="Tomsovsky M."/>
            <person name="Tulloss R.E."/>
            <person name="Uehling J."/>
            <person name="Grigoriev I.V."/>
            <person name="Vagvolgyi C."/>
            <person name="Papp T."/>
            <person name="Martin F.M."/>
            <person name="Miettinen O."/>
            <person name="Hibbett D.S."/>
            <person name="Nagy L.G."/>
        </authorList>
    </citation>
    <scope>NUCLEOTIDE SEQUENCE [LARGE SCALE GENOMIC DNA]</scope>
    <source>
        <strain evidence="2 3">FP101781</strain>
    </source>
</reference>
<evidence type="ECO:0008006" key="4">
    <source>
        <dbReference type="Google" id="ProtNLM"/>
    </source>
</evidence>
<protein>
    <recommendedName>
        <fullName evidence="4">F-box domain-containing protein</fullName>
    </recommendedName>
</protein>